<evidence type="ECO:0000256" key="1">
    <source>
        <dbReference type="SAM" id="MobiDB-lite"/>
    </source>
</evidence>
<accession>A0A0N4ZBQ5</accession>
<protein>
    <submittedName>
        <fullName evidence="3">Uncharacterized protein</fullName>
    </submittedName>
</protein>
<keyword evidence="2" id="KW-1185">Reference proteome</keyword>
<dbReference type="WBParaSite" id="PTRK_0000496400.1">
    <property type="protein sequence ID" value="PTRK_0000496400.1"/>
    <property type="gene ID" value="PTRK_0000496400"/>
</dbReference>
<feature type="compositionally biased region" description="Polar residues" evidence="1">
    <location>
        <begin position="1"/>
        <end position="20"/>
    </location>
</feature>
<sequence>MANNTTYNEEESFINNTDNSSKMHQEGCINDKQRYYESNIEKICINTIDSSKSSKLIKSMFDEYHPVTFFPQFYGKFSNKGFVNGVSKHRIEFPPSLKTIDEEEILNNSSPK</sequence>
<reference evidence="3" key="1">
    <citation type="submission" date="2017-02" db="UniProtKB">
        <authorList>
            <consortium name="WormBaseParasite"/>
        </authorList>
    </citation>
    <scope>IDENTIFICATION</scope>
</reference>
<evidence type="ECO:0000313" key="3">
    <source>
        <dbReference type="WBParaSite" id="PTRK_0000496400.1"/>
    </source>
</evidence>
<name>A0A0N4ZBQ5_PARTI</name>
<feature type="region of interest" description="Disordered" evidence="1">
    <location>
        <begin position="1"/>
        <end position="24"/>
    </location>
</feature>
<evidence type="ECO:0000313" key="2">
    <source>
        <dbReference type="Proteomes" id="UP000038045"/>
    </source>
</evidence>
<dbReference type="AlphaFoldDB" id="A0A0N4ZBQ5"/>
<organism evidence="2 3">
    <name type="scientific">Parastrongyloides trichosuri</name>
    <name type="common">Possum-specific nematode worm</name>
    <dbReference type="NCBI Taxonomy" id="131310"/>
    <lineage>
        <taxon>Eukaryota</taxon>
        <taxon>Metazoa</taxon>
        <taxon>Ecdysozoa</taxon>
        <taxon>Nematoda</taxon>
        <taxon>Chromadorea</taxon>
        <taxon>Rhabditida</taxon>
        <taxon>Tylenchina</taxon>
        <taxon>Panagrolaimomorpha</taxon>
        <taxon>Strongyloidoidea</taxon>
        <taxon>Strongyloididae</taxon>
        <taxon>Parastrongyloides</taxon>
    </lineage>
</organism>
<dbReference type="Proteomes" id="UP000038045">
    <property type="component" value="Unplaced"/>
</dbReference>
<proteinExistence type="predicted"/>